<dbReference type="OrthoDB" id="546434at2759"/>
<dbReference type="PANTHER" id="PTHR23113:SF368">
    <property type="entry name" value="CELL DIVISION CONTROL PROTEIN 25"/>
    <property type="match status" value="1"/>
</dbReference>
<dbReference type="InterPro" id="IPR036964">
    <property type="entry name" value="RASGEF_cat_dom_sf"/>
</dbReference>
<dbReference type="AlphaFoldDB" id="A0A183IFD4"/>
<protein>
    <submittedName>
        <fullName evidence="6">Ras-GEF domain-containing protein</fullName>
    </submittedName>
</protein>
<evidence type="ECO:0000313" key="4">
    <source>
        <dbReference type="EMBL" id="VDO97275.1"/>
    </source>
</evidence>
<dbReference type="GO" id="GO:0007265">
    <property type="term" value="P:Ras protein signal transduction"/>
    <property type="evidence" value="ECO:0007669"/>
    <property type="project" value="TreeGrafter"/>
</dbReference>
<organism evidence="6">
    <name type="scientific">Soboliphyme baturini</name>
    <dbReference type="NCBI Taxonomy" id="241478"/>
    <lineage>
        <taxon>Eukaryota</taxon>
        <taxon>Metazoa</taxon>
        <taxon>Ecdysozoa</taxon>
        <taxon>Nematoda</taxon>
        <taxon>Enoplea</taxon>
        <taxon>Dorylaimia</taxon>
        <taxon>Dioctophymatida</taxon>
        <taxon>Dioctophymatoidea</taxon>
        <taxon>Soboliphymatidae</taxon>
        <taxon>Soboliphyme</taxon>
    </lineage>
</organism>
<gene>
    <name evidence="4" type="ORF">SBAD_LOCUS2328</name>
</gene>
<reference evidence="4 5" key="2">
    <citation type="submission" date="2018-11" db="EMBL/GenBank/DDBJ databases">
        <authorList>
            <consortium name="Pathogen Informatics"/>
        </authorList>
    </citation>
    <scope>NUCLEOTIDE SEQUENCE [LARGE SCALE GENOMIC DNA]</scope>
</reference>
<evidence type="ECO:0000256" key="2">
    <source>
        <dbReference type="PROSITE-ProRule" id="PRU00168"/>
    </source>
</evidence>
<evidence type="ECO:0000256" key="1">
    <source>
        <dbReference type="ARBA" id="ARBA00022658"/>
    </source>
</evidence>
<reference evidence="6" key="1">
    <citation type="submission" date="2016-06" db="UniProtKB">
        <authorList>
            <consortium name="WormBaseParasite"/>
        </authorList>
    </citation>
    <scope>IDENTIFICATION</scope>
</reference>
<dbReference type="GO" id="GO:0005085">
    <property type="term" value="F:guanyl-nucleotide exchange factor activity"/>
    <property type="evidence" value="ECO:0007669"/>
    <property type="project" value="UniProtKB-KW"/>
</dbReference>
<dbReference type="PROSITE" id="PS50009">
    <property type="entry name" value="RASGEF_CAT"/>
    <property type="match status" value="1"/>
</dbReference>
<keyword evidence="5" id="KW-1185">Reference proteome</keyword>
<dbReference type="Gene3D" id="1.10.840.10">
    <property type="entry name" value="Ras guanine-nucleotide exchange factors catalytic domain"/>
    <property type="match status" value="1"/>
</dbReference>
<keyword evidence="1 2" id="KW-0344">Guanine-nucleotide releasing factor</keyword>
<dbReference type="SMART" id="SM00147">
    <property type="entry name" value="RasGEF"/>
    <property type="match status" value="1"/>
</dbReference>
<dbReference type="CDD" id="cd00155">
    <property type="entry name" value="RasGEF"/>
    <property type="match status" value="1"/>
</dbReference>
<dbReference type="PANTHER" id="PTHR23113">
    <property type="entry name" value="GUANINE NUCLEOTIDE EXCHANGE FACTOR"/>
    <property type="match status" value="1"/>
</dbReference>
<accession>A0A183IFD4</accession>
<proteinExistence type="predicted"/>
<dbReference type="InterPro" id="IPR023578">
    <property type="entry name" value="Ras_GEF_dom_sf"/>
</dbReference>
<sequence length="465" mass="52275">MFDLKVLVVNRCLVEESDLNRADRSARLTDKQFDPVTFSVLKVAADEIAAQLTIGDLPIFKAIKPEELTSCSWNSKNKLIVAPNVVAFIRRFNHVCLWCQKEILSRHNTKLRAEVLAHYIKIAKKLIDLNNIHSSFAIISGLQSNAVYRLTKTWGALVSKDRSNFDKMAKMFSDSNNWERLRKYMDNVKLPIIPYLGLYLTDLVYINVAHPCSGGLESSQRQTMMNNILRVLADYQSSEYESLVSIAYIQDYLKTIRYIDELQKFLEEDLYNLSLQLEPNENEATDRTAVDSCMPVFQTGLVMNEKAQLRNAGGVHNETFPFIVDARRHLLDDSLLEFSSCTASSASSSIPQAAMIFVSSDYTGDSGNESVEEASKHFQKASTSSSREMLARSMSDPSKYCLIEGPCRKKTVLKLGHRPRYKNGPSKIIALSGWMVVIGDDPFQPDSFILQELVGGTAVPALIVN</sequence>
<dbReference type="Proteomes" id="UP000270296">
    <property type="component" value="Unassembled WGS sequence"/>
</dbReference>
<evidence type="ECO:0000313" key="5">
    <source>
        <dbReference type="Proteomes" id="UP000270296"/>
    </source>
</evidence>
<dbReference type="InterPro" id="IPR001895">
    <property type="entry name" value="RASGEF_cat_dom"/>
</dbReference>
<dbReference type="WBParaSite" id="SBAD_0000243701-mRNA-1">
    <property type="protein sequence ID" value="SBAD_0000243701-mRNA-1"/>
    <property type="gene ID" value="SBAD_0000243701"/>
</dbReference>
<dbReference type="SUPFAM" id="SSF48366">
    <property type="entry name" value="Ras GEF"/>
    <property type="match status" value="1"/>
</dbReference>
<evidence type="ECO:0000313" key="6">
    <source>
        <dbReference type="WBParaSite" id="SBAD_0000243701-mRNA-1"/>
    </source>
</evidence>
<dbReference type="EMBL" id="UZAM01007176">
    <property type="protein sequence ID" value="VDO97275.1"/>
    <property type="molecule type" value="Genomic_DNA"/>
</dbReference>
<name>A0A183IFD4_9BILA</name>
<dbReference type="GO" id="GO:0005886">
    <property type="term" value="C:plasma membrane"/>
    <property type="evidence" value="ECO:0007669"/>
    <property type="project" value="TreeGrafter"/>
</dbReference>
<dbReference type="InterPro" id="IPR008937">
    <property type="entry name" value="Ras-like_GEF"/>
</dbReference>
<feature type="domain" description="Ras-GEF" evidence="3">
    <location>
        <begin position="44"/>
        <end position="280"/>
    </location>
</feature>
<evidence type="ECO:0000259" key="3">
    <source>
        <dbReference type="PROSITE" id="PS50009"/>
    </source>
</evidence>
<dbReference type="Pfam" id="PF00617">
    <property type="entry name" value="RasGEF"/>
    <property type="match status" value="1"/>
</dbReference>